<feature type="domain" description="FMP27/BLTP2/Hobbit GFWDK motif-containing RBG unit" evidence="3">
    <location>
        <begin position="1558"/>
        <end position="1709"/>
    </location>
</feature>
<feature type="compositionally biased region" description="Basic and acidic residues" evidence="1">
    <location>
        <begin position="339"/>
        <end position="352"/>
    </location>
</feature>
<dbReference type="InterPro" id="IPR019415">
    <property type="entry name" value="FMP27_SW_RBG"/>
</dbReference>
<dbReference type="SMART" id="SM01216">
    <property type="entry name" value="Fmp27_WPPW"/>
    <property type="match status" value="1"/>
</dbReference>
<feature type="compositionally biased region" description="Low complexity" evidence="1">
    <location>
        <begin position="3048"/>
        <end position="3061"/>
    </location>
</feature>
<feature type="compositionally biased region" description="Polar residues" evidence="1">
    <location>
        <begin position="3038"/>
        <end position="3047"/>
    </location>
</feature>
<gene>
    <name evidence="6" type="ORF">IL334_004589</name>
</gene>
<feature type="compositionally biased region" description="Low complexity" evidence="1">
    <location>
        <begin position="923"/>
        <end position="932"/>
    </location>
</feature>
<feature type="transmembrane region" description="Helical" evidence="2">
    <location>
        <begin position="56"/>
        <end position="77"/>
    </location>
</feature>
<feature type="region of interest" description="Disordered" evidence="1">
    <location>
        <begin position="2771"/>
        <end position="2827"/>
    </location>
</feature>
<evidence type="ECO:0000256" key="1">
    <source>
        <dbReference type="SAM" id="MobiDB-lite"/>
    </source>
</evidence>
<sequence>MMISEITPSRIYLLPILALFVFSWTYSLSQIIKFPFALINQIVHITWSIICFNVKWFVYLAIPSLIPQYYFLWPWIIRRVPRLRASRFSVIGAFRGLEWRSSIGGADDQPTIYIESGAWRWGGLKGDGTGVFIYRIEDVTIRLRKNDLNQPTKHTHQSSSSSLPWIVRCPLNNVQTYLKRSRSRLTRSMTNPNGYFARSVIWITQVNIHYIPWLARIVSLEMKNCRVIFQDLDNMELVFDEFGLGAMINFQGEVESDQIVQVPTPSSSPNPAFEAFMRENPLCTSPIVERGRSNFSPPNSPPTSPNFSPTTSPPLSPTFGSLAPPDHPFMSPSPMSPMRGERSSSRLADARRRASVLGTSTRTTAAYIWSRGTGRLYGSLTATGYLVNPRVVQRKSANAPSSTSPSSVSPTHSTITPTSIRSIHTLLRSSTSYVLPTRSSIDYESLINLGGRTRASISLTFGPKRGLFGEDTLDAELELGELSSSVEAVEQLQEMAKRLTRRQEKRPSAVVRTVKAPWSARGWQRIGLRAFKSVDVNVRNFSIAHRLSSVFGPATQPFPTTFTSSTDEKYTVSLDLKSVQLTIAAADASNNDRARNAFGTNSAPESKIRGIGFEIKWEAISLDCLAPREKVDEKSQLLVVRNGSFDGFSSWRPAGWKREELLFSSDPNLALIVFRGEIGSINTAIDLQLLHELGAAWRITHPKRKNQEDGVASANMRKMYGLPPRSRVVFDIGHISAQLADRLSDNKTTLTFDSDGVHCGCFTGFTELSGRRRDKPTSRKAFEDEDKIREQRAKMSNLDYALPPVMLPRHVRRSENRPCATLSDDFSISLKGDAQMNIEPLRIKIKLSDDNFHDLANVGRIHGTVSGDVLGRHEVTDSKTETAFFDWTSLSSNFDMGIDEGINIELWKKEVIEALIVMGEAHQSSSPQNPRSSRSDDKKTFNRLPSGVSARFSLGTINLFIGHEDINPAMKGKHSPPVRGTWIQTSAIFEYALYRHQAQAFPWRHHLTAPQRAKLQLPEDITVQALAFATKYRSDGGTAALTSLVVEDFIVRPIYNGNTFVANGGTKRKMMFSPLQPAKHFDDTHCGASQILRTRLKTLRDKEFPYTEEELKHNKKRPSLESYIPKLEYPVPPLEVGIMEQAQRPWLRIRNSRVHLTVQQTRADSDTEFKITSRLDNVALLSNYPHLYSNLHAGLTVKKLMDAWKKSNKPADAPRREHNLSIGILIPNLTIHMAFPLKEQLYFYSSNVSINMPPSTGLSFSADQALVYVPSFTKLGDWEELGRIKRSSVSLSEPGMPLEINPKVEAIRVRIPYKYEMNSLVLDVSVTIKTLKLLFRNFFGYREFVVRHNSAAEAPKRIPKFRFEIGSVSLEAKDDPADTNLNLIWRAGYHEQAKRNALEDTFAKKTALLDNSNTSSEESLHVNGTRPDPKLTKRATVDLEDARDRLDRYISGVWIKRMRLAIHEQKRREAATLRPMHGCGPNIKLPINILPSSQTAPLFRFTLQNVDLTISDPGLNRTEIIDYMGKVSSPFDDGVEFSLMVPLKIEWTMSEAKCSLRDYPLPLLRVQPTDNVIPAFHMSTRFIIAEEYADDDSTAFIPVEVLPKGCGGSDYPAFTVEVAKTIMPVKMYGEPRFKIYSKKTTEFAWGMAYQFAIQDFAKVVETFGHAPRDPSPKLAFFDKMRLVCHLKPIVEFEGPVHLHLKGTFDPYSITGLGAGFALAWKGNTKFLINQPNEHRQVIQIVADELLVVIPDLTSLSDGAATGSPTRSEEAGTPGNELDESDSSMISRRYTKPCAKFVNGTRVGFGFAFERTCRPWNCQEGCGDTENHLHRKCRFFDFLPHQKVILRSAQALKKESDKLGRKVDSYEGFRSDFSHFSVSLISPTQHVPPTRPENEISEHVSSLHCAPKAMYHFLRWIKLFNHATWLPTREGGQYGSLYPGSKRKTKQESKPLATIKYHFNLAPLYVSHVYPQVTKELWAQGKSESLGIKVRAGRLLFDAHQRLQERVQFHEGYNTSKIVAHKTLYAADIVADDLTIKGLRAHFAERVRLDAQCRDKSPRASELPQELKVWFDLMDYIDADRKPLDEDPQIEIVDFGDCPHVYFCIRKKAKVIAANTNLQDKKGNDNLVGIETTKFGYEKTHHCYLDEAETRQQVEKRIVQKRIDELQARLECYPVSQTGEYQNDMAATQSGIKRLQRHLADIDREESQQLDKDNLSQHGAQGAAAKGAEKPFETTIEIHDPRLSYNTLNREIFWTYVYSVSDRRKEEYYTSHKYLRQYRKTFQERMRRLLPHPGDHSNSPDNDTVPKNMVGELVKSLTEQTPASLFRFIDLDNEDTAFKRANLGLPPECTVRPSMQILVYKPQIALRSDATENAIVLLAVQEASVKVFSAEDTNPVDSVTAAILTRNYAQMKEVQAFYPTTEALNRERSRHTTRGLDFVPLEIFLDEKSQATDYDRILLKSNLSGSFDKFNRIRIPQGVNWPMNAVNENGQPIEHLKIHQDLMTLITPQINLIATSKHYDALYTVVTDLLVYVDPDHSHRNQAVKDFSRQFDTADRDPNRFIVDIHTLQQTMRHLMELQRGYETNLERLEEAGKDELFKIRADLAEGYESLYTINALISNALAKDDARAALKNALKVDIRVRGVAWKMLKEDAVSSLAQIEIQNALFSYNMNRNGSNDVAVVLGNVLANNLDPNASYPEIVSSISKETMSATGKRKVKPPFAQLYWSSYPPIGGIPVFPKVDIAFADVRFKIEEKFGHQVVDYIFSDRIRRRKDKVKKQQTTNGHSITKTNNTESRSMTPTSSTFRGTAQTGPSTSTEDLQLPPSRGDLFPLSRSKSQVSLVSHTEPDPLSIRNNGDTLEMRLRAATNRYFGEIRLHQMTFVLTYTADDTRKHGTLSMPDCVDFKFKTPNLVYTGEYWVVEEIFEHVKKDLRTAAVSQWRDIISQLWGKTSLFKSRKTLTKVAAQSLPSPLRHITTHSSTVAAATAHKDEFQPINDIERVISGGHNHSHNHNNSRSRSSDIGSPQQALSPQVIIRDTIDNGNGNGNLMTSPSSISTLNTSSTKSEHDSENDEEKASVSGSSSKLKDFLGKLKAKHGNNKHDSNGNGNSNGRETDELARSKSRGGSIERMLHQSSTSLGLIHNRSKDRL</sequence>
<dbReference type="RefSeq" id="XP_062792357.1">
    <property type="nucleotide sequence ID" value="XM_062936306.1"/>
</dbReference>
<feature type="compositionally biased region" description="Low complexity" evidence="1">
    <location>
        <begin position="328"/>
        <end position="338"/>
    </location>
</feature>
<dbReference type="PANTHER" id="PTHR15678:SF6">
    <property type="entry name" value="BRIDGE-LIKE LIPID TRANSFER PROTEIN FAMILY MEMBER 2"/>
    <property type="match status" value="1"/>
</dbReference>
<keyword evidence="2" id="KW-0472">Membrane</keyword>
<dbReference type="Pfam" id="PF10344">
    <property type="entry name" value="Hobbit"/>
    <property type="match status" value="1"/>
</dbReference>
<dbReference type="SMART" id="SM01215">
    <property type="entry name" value="Fmp27_SW"/>
    <property type="match status" value="1"/>
</dbReference>
<feature type="compositionally biased region" description="Basic and acidic residues" evidence="1">
    <location>
        <begin position="2204"/>
        <end position="2214"/>
    </location>
</feature>
<keyword evidence="2" id="KW-0812">Transmembrane</keyword>
<feature type="region of interest" description="Disordered" evidence="1">
    <location>
        <begin position="921"/>
        <end position="944"/>
    </location>
</feature>
<feature type="compositionally biased region" description="Polar residues" evidence="1">
    <location>
        <begin position="2778"/>
        <end position="2818"/>
    </location>
</feature>
<evidence type="ECO:0000259" key="3">
    <source>
        <dbReference type="SMART" id="SM01214"/>
    </source>
</evidence>
<feature type="region of interest" description="Disordered" evidence="1">
    <location>
        <begin position="1758"/>
        <end position="1783"/>
    </location>
</feature>
<keyword evidence="2" id="KW-1133">Transmembrane helix</keyword>
<evidence type="ECO:0000313" key="7">
    <source>
        <dbReference type="Proteomes" id="UP001329825"/>
    </source>
</evidence>
<name>A0ABZ1D4R5_9TREE</name>
<proteinExistence type="predicted"/>
<feature type="region of interest" description="Disordered" evidence="1">
    <location>
        <begin position="287"/>
        <end position="356"/>
    </location>
</feature>
<feature type="domain" description="FMP27 WPPW motif-containing RBG unit" evidence="5">
    <location>
        <begin position="1986"/>
        <end position="2443"/>
    </location>
</feature>
<keyword evidence="7" id="KW-1185">Reference proteome</keyword>
<dbReference type="EMBL" id="CP141886">
    <property type="protein sequence ID" value="WRT67617.1"/>
    <property type="molecule type" value="Genomic_DNA"/>
</dbReference>
<dbReference type="Proteomes" id="UP001329825">
    <property type="component" value="Chromosome 6"/>
</dbReference>
<dbReference type="PANTHER" id="PTHR15678">
    <property type="entry name" value="ANTIGEN MLAA-22-RELATED"/>
    <property type="match status" value="1"/>
</dbReference>
<evidence type="ECO:0000313" key="6">
    <source>
        <dbReference type="EMBL" id="WRT67617.1"/>
    </source>
</evidence>
<reference evidence="6 7" key="1">
    <citation type="submission" date="2024-01" db="EMBL/GenBank/DDBJ databases">
        <title>Comparative genomics of Cryptococcus and Kwoniella reveals pathogenesis evolution and contrasting modes of karyotype evolution via chromosome fusion or intercentromeric recombination.</title>
        <authorList>
            <person name="Coelho M.A."/>
            <person name="David-Palma M."/>
            <person name="Shea T."/>
            <person name="Bowers K."/>
            <person name="McGinley-Smith S."/>
            <person name="Mohammad A.W."/>
            <person name="Gnirke A."/>
            <person name="Yurkov A.M."/>
            <person name="Nowrousian M."/>
            <person name="Sun S."/>
            <person name="Cuomo C.A."/>
            <person name="Heitman J."/>
        </authorList>
    </citation>
    <scope>NUCLEOTIDE SEQUENCE [LARGE SCALE GENOMIC DNA]</scope>
    <source>
        <strain evidence="6">CBS 11374</strain>
    </source>
</reference>
<feature type="compositionally biased region" description="Polar residues" evidence="1">
    <location>
        <begin position="3019"/>
        <end position="3028"/>
    </location>
</feature>
<evidence type="ECO:0000259" key="4">
    <source>
        <dbReference type="SMART" id="SM01215"/>
    </source>
</evidence>
<feature type="compositionally biased region" description="Low complexity" evidence="1">
    <location>
        <begin position="400"/>
        <end position="416"/>
    </location>
</feature>
<feature type="region of interest" description="Disordered" evidence="1">
    <location>
        <begin position="3000"/>
        <end position="3147"/>
    </location>
</feature>
<feature type="region of interest" description="Disordered" evidence="1">
    <location>
        <begin position="395"/>
        <end position="416"/>
    </location>
</feature>
<protein>
    <submittedName>
        <fullName evidence="6">Uncharacterized protein</fullName>
    </submittedName>
</protein>
<dbReference type="InterPro" id="IPR045167">
    <property type="entry name" value="Hobbit"/>
</dbReference>
<organism evidence="6 7">
    <name type="scientific">Kwoniella shivajii</name>
    <dbReference type="NCBI Taxonomy" id="564305"/>
    <lineage>
        <taxon>Eukaryota</taxon>
        <taxon>Fungi</taxon>
        <taxon>Dikarya</taxon>
        <taxon>Basidiomycota</taxon>
        <taxon>Agaricomycotina</taxon>
        <taxon>Tremellomycetes</taxon>
        <taxon>Tremellales</taxon>
        <taxon>Cryptococcaceae</taxon>
        <taxon>Kwoniella</taxon>
    </lineage>
</organism>
<accession>A0ABZ1D4R5</accession>
<dbReference type="GeneID" id="87956720"/>
<feature type="transmembrane region" description="Helical" evidence="2">
    <location>
        <begin position="12"/>
        <end position="36"/>
    </location>
</feature>
<dbReference type="InterPro" id="IPR019441">
    <property type="entry name" value="FMP27/BLTP2/Hobbit_GFWDK_RBG"/>
</dbReference>
<evidence type="ECO:0000256" key="2">
    <source>
        <dbReference type="SAM" id="Phobius"/>
    </source>
</evidence>
<dbReference type="InterPro" id="IPR019449">
    <property type="entry name" value="FMP27_WPPW_RBG"/>
</dbReference>
<dbReference type="SMART" id="SM01214">
    <property type="entry name" value="Fmp27_GFWDK"/>
    <property type="match status" value="1"/>
</dbReference>
<feature type="domain" description="FMP27 SW motif-containing RBG unit" evidence="4">
    <location>
        <begin position="1441"/>
        <end position="1540"/>
    </location>
</feature>
<feature type="region of interest" description="Disordered" evidence="1">
    <location>
        <begin position="2204"/>
        <end position="2228"/>
    </location>
</feature>
<evidence type="ECO:0000259" key="5">
    <source>
        <dbReference type="SMART" id="SM01216"/>
    </source>
</evidence>